<keyword evidence="1 4" id="KW-0315">Glutamine amidotransferase</keyword>
<dbReference type="InterPro" id="IPR029062">
    <property type="entry name" value="Class_I_gatase-like"/>
</dbReference>
<dbReference type="GO" id="GO:0005829">
    <property type="term" value="C:cytosol"/>
    <property type="evidence" value="ECO:0007669"/>
    <property type="project" value="TreeGrafter"/>
</dbReference>
<dbReference type="InterPro" id="IPR006221">
    <property type="entry name" value="TrpG/PapA_dom"/>
</dbReference>
<dbReference type="NCBIfam" id="TIGR00566">
    <property type="entry name" value="trpG_papA"/>
    <property type="match status" value="1"/>
</dbReference>
<evidence type="ECO:0000313" key="3">
    <source>
        <dbReference type="EMBL" id="CAD7360471.1"/>
    </source>
</evidence>
<evidence type="ECO:0000256" key="1">
    <source>
        <dbReference type="ARBA" id="ARBA00022962"/>
    </source>
</evidence>
<dbReference type="PANTHER" id="PTHR43418">
    <property type="entry name" value="MULTIFUNCTIONAL TRYPTOPHAN BIOSYNTHESIS PROTEIN-RELATED"/>
    <property type="match status" value="1"/>
</dbReference>
<feature type="domain" description="Glutamine amidotransferase" evidence="2">
    <location>
        <begin position="3"/>
        <end position="188"/>
    </location>
</feature>
<dbReference type="GO" id="GO:0000162">
    <property type="term" value="P:L-tryptophan biosynthetic process"/>
    <property type="evidence" value="ECO:0007669"/>
    <property type="project" value="TreeGrafter"/>
</dbReference>
<dbReference type="SUPFAM" id="SSF52317">
    <property type="entry name" value="Class I glutamine amidotransferase-like"/>
    <property type="match status" value="1"/>
</dbReference>
<accession>A0A7Z7QRH5</accession>
<dbReference type="EC" id="4.1.3.27" evidence="4"/>
<dbReference type="EMBL" id="UHEF01000001">
    <property type="protein sequence ID" value="SUM90044.1"/>
    <property type="molecule type" value="Genomic_DNA"/>
</dbReference>
<name>A0A7Z7QRH5_STASC</name>
<evidence type="ECO:0000313" key="4">
    <source>
        <dbReference type="EMBL" id="SUM90044.1"/>
    </source>
</evidence>
<dbReference type="Pfam" id="PF00117">
    <property type="entry name" value="GATase"/>
    <property type="match status" value="1"/>
</dbReference>
<dbReference type="InterPro" id="IPR050472">
    <property type="entry name" value="Anth_synth/Amidotransfase"/>
</dbReference>
<reference evidence="3 5" key="2">
    <citation type="submission" date="2020-11" db="EMBL/GenBank/DDBJ databases">
        <authorList>
            <consortium name="Pathogen Informatics"/>
        </authorList>
    </citation>
    <scope>NUCLEOTIDE SEQUENCE [LARGE SCALE GENOMIC DNA]</scope>
    <source>
        <strain evidence="3 5">NCTC12218</strain>
    </source>
</reference>
<dbReference type="InterPro" id="IPR017926">
    <property type="entry name" value="GATASE"/>
</dbReference>
<dbReference type="Proteomes" id="UP000264146">
    <property type="component" value="Chromosome"/>
</dbReference>
<gene>
    <name evidence="4" type="primary">pabA_1</name>
    <name evidence="4" type="ORF">NCTC12218_02147</name>
</gene>
<dbReference type="AlphaFoldDB" id="A0A7Z7QRH5"/>
<organism evidence="4">
    <name type="scientific">Staphylococcus schleiferi</name>
    <dbReference type="NCBI Taxonomy" id="1295"/>
    <lineage>
        <taxon>Bacteria</taxon>
        <taxon>Bacillati</taxon>
        <taxon>Bacillota</taxon>
        <taxon>Bacilli</taxon>
        <taxon>Bacillales</taxon>
        <taxon>Staphylococcaceae</taxon>
        <taxon>Staphylococcus</taxon>
    </lineage>
</organism>
<sequence>MIVMIDNKDSFTYNIVDYLEVESQQTVKFIDVDEVSLPMLEQLKPSAIVISPGPGAPEDYPILFDVMRTFEKEVPILGICLGFQLIVTYYGGKIIHAPRPVHGHTTRLRHDGSTLFHALPKSFNVMRYHSLMANPTTIHTPLVVSALNEDDIVMAVRHMQWPIYGLQYHPESILSEYGHEQMRNFLRKAGIIDDCEV</sequence>
<dbReference type="PRINTS" id="PR00097">
    <property type="entry name" value="ANTSNTHASEII"/>
</dbReference>
<reference evidence="4" key="1">
    <citation type="submission" date="2018-06" db="EMBL/GenBank/DDBJ databases">
        <authorList>
            <consortium name="Pathogen Informatics"/>
            <person name="Doyle S."/>
        </authorList>
    </citation>
    <scope>NUCLEOTIDE SEQUENCE [LARGE SCALE GENOMIC DNA]</scope>
    <source>
        <strain evidence="4">NCTC12218</strain>
    </source>
</reference>
<dbReference type="EC" id="2.6.1.85" evidence="4"/>
<dbReference type="GO" id="GO:0046820">
    <property type="term" value="F:4-amino-4-deoxychorismate synthase activity"/>
    <property type="evidence" value="ECO:0007669"/>
    <property type="project" value="UniProtKB-EC"/>
</dbReference>
<dbReference type="PRINTS" id="PR00096">
    <property type="entry name" value="GATASE"/>
</dbReference>
<keyword evidence="4" id="KW-0456">Lyase</keyword>
<keyword evidence="4" id="KW-0032">Aminotransferase</keyword>
<dbReference type="EMBL" id="LR962863">
    <property type="protein sequence ID" value="CAD7360471.1"/>
    <property type="molecule type" value="Genomic_DNA"/>
</dbReference>
<dbReference type="PANTHER" id="PTHR43418:SF4">
    <property type="entry name" value="MULTIFUNCTIONAL TRYPTOPHAN BIOSYNTHESIS PROTEIN"/>
    <property type="match status" value="1"/>
</dbReference>
<dbReference type="FunFam" id="3.40.50.880:FF:000003">
    <property type="entry name" value="Anthranilate synthase component II"/>
    <property type="match status" value="1"/>
</dbReference>
<dbReference type="RefSeq" id="WP_126496150.1">
    <property type="nucleotide sequence ID" value="NZ_LR962863.1"/>
</dbReference>
<evidence type="ECO:0000313" key="5">
    <source>
        <dbReference type="Proteomes" id="UP000264146"/>
    </source>
</evidence>
<dbReference type="PROSITE" id="PS51273">
    <property type="entry name" value="GATASE_TYPE_1"/>
    <property type="match status" value="1"/>
</dbReference>
<dbReference type="CDD" id="cd01743">
    <property type="entry name" value="GATase1_Anthranilate_Synthase"/>
    <property type="match status" value="1"/>
</dbReference>
<dbReference type="GO" id="GO:0004049">
    <property type="term" value="F:anthranilate synthase activity"/>
    <property type="evidence" value="ECO:0007669"/>
    <property type="project" value="UniProtKB-EC"/>
</dbReference>
<proteinExistence type="predicted"/>
<evidence type="ECO:0000259" key="2">
    <source>
        <dbReference type="Pfam" id="PF00117"/>
    </source>
</evidence>
<dbReference type="Gene3D" id="3.40.50.880">
    <property type="match status" value="1"/>
</dbReference>
<protein>
    <submittedName>
        <fullName evidence="4">Para-aminobenzoate/anthranilate synthase glutamine amidotransferase component II</fullName>
        <ecNumber evidence="4">2.6.1.85</ecNumber>
        <ecNumber evidence="4">4.1.3.27</ecNumber>
    </submittedName>
</protein>
<keyword evidence="4" id="KW-0808">Transferase</keyword>
<dbReference type="PRINTS" id="PR00099">
    <property type="entry name" value="CPSGATASE"/>
</dbReference>